<dbReference type="InterPro" id="IPR000073">
    <property type="entry name" value="AB_hydrolase_1"/>
</dbReference>
<dbReference type="InterPro" id="IPR050471">
    <property type="entry name" value="AB_hydrolase"/>
</dbReference>
<comment type="caution">
    <text evidence="2">The sequence shown here is derived from an EMBL/GenBank/DDBJ whole genome shotgun (WGS) entry which is preliminary data.</text>
</comment>
<dbReference type="Proteomes" id="UP001168620">
    <property type="component" value="Unassembled WGS sequence"/>
</dbReference>
<dbReference type="GO" id="GO:0016787">
    <property type="term" value="F:hydrolase activity"/>
    <property type="evidence" value="ECO:0007669"/>
    <property type="project" value="UniProtKB-KW"/>
</dbReference>
<dbReference type="PANTHER" id="PTHR43433">
    <property type="entry name" value="HYDROLASE, ALPHA/BETA FOLD FAMILY PROTEIN"/>
    <property type="match status" value="1"/>
</dbReference>
<protein>
    <submittedName>
        <fullName evidence="2">Alpha/beta hydrolase</fullName>
    </submittedName>
</protein>
<dbReference type="EMBL" id="JAUHJQ010000010">
    <property type="protein sequence ID" value="MDN4175096.1"/>
    <property type="molecule type" value="Genomic_DNA"/>
</dbReference>
<name>A0ABT8FK95_9ACTN</name>
<dbReference type="InterPro" id="IPR029058">
    <property type="entry name" value="AB_hydrolase_fold"/>
</dbReference>
<evidence type="ECO:0000313" key="3">
    <source>
        <dbReference type="Proteomes" id="UP001168620"/>
    </source>
</evidence>
<sequence>MSERLQVPGPDGRTIEVLVGGADAGPWLLFHGGSPSAVAEWPRFDDAVRAAGLRLATYSRPGYGASTPRPQPGRYADDVVESVVVLDHLEADEFVTAGWSGGGPRALACAALLPDRCLAAATIAGVAPYDAAGLDWFAGMAEENHEEYHAAEQGPDVYGPFLEENALGVLQASPDDVSASLGGLVTEVDKAALDAEFSDWMSRTFRNAGAQGAVGMRDDGLAAVAPWGFDLADIRVPVAVWQGRQDAMVPYDHGVWLAEHVPTAEAHLFEDEGHLSLVTQLDRILADLRRLGGLA</sequence>
<dbReference type="PANTHER" id="PTHR43433:SF5">
    <property type="entry name" value="AB HYDROLASE-1 DOMAIN-CONTAINING PROTEIN"/>
    <property type="match status" value="1"/>
</dbReference>
<accession>A0ABT8FK95</accession>
<reference evidence="2" key="1">
    <citation type="submission" date="2023-06" db="EMBL/GenBank/DDBJ databases">
        <title>Draft genome sequence of Nocardioides sp. SOB77.</title>
        <authorList>
            <person name="Zhang G."/>
        </authorList>
    </citation>
    <scope>NUCLEOTIDE SEQUENCE</scope>
    <source>
        <strain evidence="2">SOB77</strain>
    </source>
</reference>
<dbReference type="RefSeq" id="WP_300954229.1">
    <property type="nucleotide sequence ID" value="NZ_JAUHJQ010000010.1"/>
</dbReference>
<keyword evidence="3" id="KW-1185">Reference proteome</keyword>
<dbReference type="SUPFAM" id="SSF53474">
    <property type="entry name" value="alpha/beta-Hydrolases"/>
    <property type="match status" value="1"/>
</dbReference>
<organism evidence="2 3">
    <name type="scientific">Nocardioides oceani</name>
    <dbReference type="NCBI Taxonomy" id="3058369"/>
    <lineage>
        <taxon>Bacteria</taxon>
        <taxon>Bacillati</taxon>
        <taxon>Actinomycetota</taxon>
        <taxon>Actinomycetes</taxon>
        <taxon>Propionibacteriales</taxon>
        <taxon>Nocardioidaceae</taxon>
        <taxon>Nocardioides</taxon>
    </lineage>
</organism>
<dbReference type="Pfam" id="PF00561">
    <property type="entry name" value="Abhydrolase_1"/>
    <property type="match status" value="1"/>
</dbReference>
<keyword evidence="2" id="KW-0378">Hydrolase</keyword>
<feature type="domain" description="AB hydrolase-1" evidence="1">
    <location>
        <begin position="26"/>
        <end position="278"/>
    </location>
</feature>
<evidence type="ECO:0000313" key="2">
    <source>
        <dbReference type="EMBL" id="MDN4175096.1"/>
    </source>
</evidence>
<proteinExistence type="predicted"/>
<evidence type="ECO:0000259" key="1">
    <source>
        <dbReference type="Pfam" id="PF00561"/>
    </source>
</evidence>
<gene>
    <name evidence="2" type="ORF">QWY28_19180</name>
</gene>
<dbReference type="Gene3D" id="3.40.50.1820">
    <property type="entry name" value="alpha/beta hydrolase"/>
    <property type="match status" value="1"/>
</dbReference>